<dbReference type="PIRSF" id="PIRSF029811">
    <property type="entry name" value="UCP029811"/>
    <property type="match status" value="1"/>
</dbReference>
<dbReference type="SMART" id="SM00867">
    <property type="entry name" value="YceI"/>
    <property type="match status" value="1"/>
</dbReference>
<dbReference type="OrthoDB" id="9793816at2"/>
<dbReference type="InterPro" id="IPR027016">
    <property type="entry name" value="UCP029811"/>
</dbReference>
<name>A0A432Y151_9GAMM</name>
<accession>A0A432Y151</accession>
<evidence type="ECO:0000256" key="1">
    <source>
        <dbReference type="SAM" id="SignalP"/>
    </source>
</evidence>
<feature type="domain" description="Lipid/polyisoprenoid-binding YceI-like" evidence="2">
    <location>
        <begin position="27"/>
        <end position="195"/>
    </location>
</feature>
<dbReference type="InterPro" id="IPR036761">
    <property type="entry name" value="TTHA0802/YceI-like_sf"/>
</dbReference>
<feature type="signal peptide" evidence="1">
    <location>
        <begin position="1"/>
        <end position="25"/>
    </location>
</feature>
<evidence type="ECO:0000259" key="2">
    <source>
        <dbReference type="SMART" id="SM00867"/>
    </source>
</evidence>
<dbReference type="RefSeq" id="WP_126762237.1">
    <property type="nucleotide sequence ID" value="NZ_JBHLTZ010000004.1"/>
</dbReference>
<dbReference type="SUPFAM" id="SSF101874">
    <property type="entry name" value="YceI-like"/>
    <property type="match status" value="1"/>
</dbReference>
<organism evidence="3 4">
    <name type="scientific">Pseudidiomarina halophila</name>
    <dbReference type="NCBI Taxonomy" id="1449799"/>
    <lineage>
        <taxon>Bacteria</taxon>
        <taxon>Pseudomonadati</taxon>
        <taxon>Pseudomonadota</taxon>
        <taxon>Gammaproteobacteria</taxon>
        <taxon>Alteromonadales</taxon>
        <taxon>Idiomarinaceae</taxon>
        <taxon>Pseudidiomarina</taxon>
    </lineage>
</organism>
<dbReference type="AlphaFoldDB" id="A0A432Y151"/>
<comment type="caution">
    <text evidence="3">The sequence shown here is derived from an EMBL/GenBank/DDBJ whole genome shotgun (WGS) entry which is preliminary data.</text>
</comment>
<dbReference type="Proteomes" id="UP000287198">
    <property type="component" value="Unassembled WGS sequence"/>
</dbReference>
<evidence type="ECO:0000313" key="3">
    <source>
        <dbReference type="EMBL" id="RUO54661.1"/>
    </source>
</evidence>
<dbReference type="Pfam" id="PF04264">
    <property type="entry name" value="YceI"/>
    <property type="match status" value="1"/>
</dbReference>
<dbReference type="Gene3D" id="2.40.128.110">
    <property type="entry name" value="Lipid/polyisoprenoid-binding, YceI-like"/>
    <property type="match status" value="1"/>
</dbReference>
<sequence length="198" mass="21885">MLKSLFGASLMALALNVATSSSVLADEWQLDTDHSSLHFVSVKNDHIAERHRFTQLEGQLIDGALKISIPVSSIDTEIPIRNERMLEHLFEASEFPVVTATAQVPTEVYEHETPTGTLPAVIPLTVFIAGEAVDLEAMVQVTKLSADRMVATTSQPILIRTKEFGLVEGVNKLREIAGLERIDYVVPVTFSVQFDRER</sequence>
<proteinExistence type="predicted"/>
<evidence type="ECO:0000313" key="4">
    <source>
        <dbReference type="Proteomes" id="UP000287198"/>
    </source>
</evidence>
<protein>
    <submittedName>
        <fullName evidence="3">YceI family protein</fullName>
    </submittedName>
</protein>
<keyword evidence="1" id="KW-0732">Signal</keyword>
<dbReference type="InterPro" id="IPR007372">
    <property type="entry name" value="Lipid/polyisoprenoid-bd_YceI"/>
</dbReference>
<feature type="chain" id="PRO_5019411615" evidence="1">
    <location>
        <begin position="26"/>
        <end position="198"/>
    </location>
</feature>
<reference evidence="4" key="1">
    <citation type="journal article" date="2018" name="Front. Microbiol.">
        <title>Genome-Based Analysis Reveals the Taxonomy and Diversity of the Family Idiomarinaceae.</title>
        <authorList>
            <person name="Liu Y."/>
            <person name="Lai Q."/>
            <person name="Shao Z."/>
        </authorList>
    </citation>
    <scope>NUCLEOTIDE SEQUENCE [LARGE SCALE GENOMIC DNA]</scope>
    <source>
        <strain evidence="4">BH195</strain>
    </source>
</reference>
<dbReference type="EMBL" id="PIPW01000001">
    <property type="protein sequence ID" value="RUO54661.1"/>
    <property type="molecule type" value="Genomic_DNA"/>
</dbReference>
<gene>
    <name evidence="3" type="ORF">CWI69_04425</name>
</gene>
<keyword evidence="4" id="KW-1185">Reference proteome</keyword>